<sequence length="268" mass="30100">MPGPGPHMMYPLGTGLGLMAASEGRFSPHHCLCYALNGFFGPDIGPFSEWLSSNLGLDGWDVEHFTHHPFYYIIILGLPFSLLYCWASRFALRKGLLESPSGAPLNWKQCFLLISAGSISHFFLDHLFEVRTPNICETFSLLNVLQEDGKTSMYTWILSTGWWAGRAPINPDAVVVVGLLCTCLIGGFIYINRYSFRDHIGKLNWYTRYTWLSLVVQQLVRKLILESSYFCPSTSSSLTYYALHPSISKDDAMKQSPAFSGHSSKFSV</sequence>
<dbReference type="AlphaFoldDB" id="A0A9Q1GXR2"/>
<dbReference type="PANTHER" id="PTHR38543">
    <property type="entry name" value="OS04G0465800 PROTEIN"/>
    <property type="match status" value="1"/>
</dbReference>
<dbReference type="PANTHER" id="PTHR38543:SF1">
    <property type="entry name" value="OS04G0465800 PROTEIN"/>
    <property type="match status" value="1"/>
</dbReference>
<keyword evidence="1" id="KW-0472">Membrane</keyword>
<organism evidence="2 3">
    <name type="scientific">Carnegiea gigantea</name>
    <dbReference type="NCBI Taxonomy" id="171969"/>
    <lineage>
        <taxon>Eukaryota</taxon>
        <taxon>Viridiplantae</taxon>
        <taxon>Streptophyta</taxon>
        <taxon>Embryophyta</taxon>
        <taxon>Tracheophyta</taxon>
        <taxon>Spermatophyta</taxon>
        <taxon>Magnoliopsida</taxon>
        <taxon>eudicotyledons</taxon>
        <taxon>Gunneridae</taxon>
        <taxon>Pentapetalae</taxon>
        <taxon>Caryophyllales</taxon>
        <taxon>Cactineae</taxon>
        <taxon>Cactaceae</taxon>
        <taxon>Cactoideae</taxon>
        <taxon>Echinocereeae</taxon>
        <taxon>Carnegiea</taxon>
    </lineage>
</organism>
<dbReference type="OrthoDB" id="2133268at2759"/>
<feature type="transmembrane region" description="Helical" evidence="1">
    <location>
        <begin position="173"/>
        <end position="192"/>
    </location>
</feature>
<feature type="transmembrane region" description="Helical" evidence="1">
    <location>
        <begin position="104"/>
        <end position="124"/>
    </location>
</feature>
<reference evidence="2" key="1">
    <citation type="submission" date="2022-04" db="EMBL/GenBank/DDBJ databases">
        <title>Carnegiea gigantea Genome sequencing and assembly v2.</title>
        <authorList>
            <person name="Copetti D."/>
            <person name="Sanderson M.J."/>
            <person name="Burquez A."/>
            <person name="Wojciechowski M.F."/>
        </authorList>
    </citation>
    <scope>NUCLEOTIDE SEQUENCE</scope>
    <source>
        <strain evidence="2">SGP5-SGP5p</strain>
        <tissue evidence="2">Aerial part</tissue>
    </source>
</reference>
<feature type="transmembrane region" description="Helical" evidence="1">
    <location>
        <begin position="70"/>
        <end position="92"/>
    </location>
</feature>
<keyword evidence="1" id="KW-1133">Transmembrane helix</keyword>
<evidence type="ECO:0000313" key="2">
    <source>
        <dbReference type="EMBL" id="KAJ8427321.1"/>
    </source>
</evidence>
<keyword evidence="3" id="KW-1185">Reference proteome</keyword>
<protein>
    <submittedName>
        <fullName evidence="2">Uncharacterized protein</fullName>
    </submittedName>
</protein>
<keyword evidence="1" id="KW-0812">Transmembrane</keyword>
<name>A0A9Q1GXR2_9CARY</name>
<accession>A0A9Q1GXR2</accession>
<proteinExistence type="predicted"/>
<evidence type="ECO:0000256" key="1">
    <source>
        <dbReference type="SAM" id="Phobius"/>
    </source>
</evidence>
<dbReference type="Proteomes" id="UP001153076">
    <property type="component" value="Unassembled WGS sequence"/>
</dbReference>
<evidence type="ECO:0000313" key="3">
    <source>
        <dbReference type="Proteomes" id="UP001153076"/>
    </source>
</evidence>
<dbReference type="EMBL" id="JAKOGI010001156">
    <property type="protein sequence ID" value="KAJ8427321.1"/>
    <property type="molecule type" value="Genomic_DNA"/>
</dbReference>
<comment type="caution">
    <text evidence="2">The sequence shown here is derived from an EMBL/GenBank/DDBJ whole genome shotgun (WGS) entry which is preliminary data.</text>
</comment>
<gene>
    <name evidence="2" type="ORF">Cgig2_030586</name>
</gene>